<gene>
    <name evidence="6" type="ORF">FSCOSCO3_A027921</name>
</gene>
<feature type="compositionally biased region" description="Polar residues" evidence="2">
    <location>
        <begin position="219"/>
        <end position="228"/>
    </location>
</feature>
<dbReference type="PANTHER" id="PTHR14334">
    <property type="entry name" value="B-CELL ANTIGEN RECEPTOR COMPLEX-ASSOCIATED PROTEIN"/>
    <property type="match status" value="1"/>
</dbReference>
<reference evidence="6 7" key="1">
    <citation type="submission" date="2024-01" db="EMBL/GenBank/DDBJ databases">
        <authorList>
            <person name="Alioto T."/>
            <person name="Alioto T."/>
            <person name="Gomez Garrido J."/>
        </authorList>
    </citation>
    <scope>NUCLEOTIDE SEQUENCE [LARGE SCALE GENOMIC DNA]</scope>
</reference>
<dbReference type="GO" id="GO:0009897">
    <property type="term" value="C:external side of plasma membrane"/>
    <property type="evidence" value="ECO:0007669"/>
    <property type="project" value="TreeGrafter"/>
</dbReference>
<keyword evidence="1" id="KW-0393">Immunoglobulin domain</keyword>
<feature type="region of interest" description="Disordered" evidence="2">
    <location>
        <begin position="204"/>
        <end position="243"/>
    </location>
</feature>
<evidence type="ECO:0000259" key="5">
    <source>
        <dbReference type="PROSITE" id="PS50835"/>
    </source>
</evidence>
<dbReference type="Gene3D" id="2.60.40.10">
    <property type="entry name" value="Immunoglobulins"/>
    <property type="match status" value="1"/>
</dbReference>
<proteinExistence type="predicted"/>
<dbReference type="PANTHER" id="PTHR14334:SF3">
    <property type="entry name" value="TRANSMEMBRANE AND IMMUNOGLOBULIN DOMAIN CONTAINING 2"/>
    <property type="match status" value="1"/>
</dbReference>
<comment type="caution">
    <text evidence="6">The sequence shown here is derived from an EMBL/GenBank/DDBJ whole genome shotgun (WGS) entry which is preliminary data.</text>
</comment>
<keyword evidence="3" id="KW-0472">Membrane</keyword>
<dbReference type="PROSITE" id="PS50835">
    <property type="entry name" value="IG_LIKE"/>
    <property type="match status" value="1"/>
</dbReference>
<dbReference type="InterPro" id="IPR013783">
    <property type="entry name" value="Ig-like_fold"/>
</dbReference>
<feature type="compositionally biased region" description="Basic and acidic residues" evidence="2">
    <location>
        <begin position="233"/>
        <end position="243"/>
    </location>
</feature>
<dbReference type="AlphaFoldDB" id="A0AAV1N6S4"/>
<dbReference type="SUPFAM" id="SSF48726">
    <property type="entry name" value="Immunoglobulin"/>
    <property type="match status" value="1"/>
</dbReference>
<sequence length="243" mass="27611">MEMSLKQSTLVLLTVAIAVMSAQVTVTLDEEQKRVDVPHGSSLTLYCSLEGQGRFRIAWFFKCCGNKTIDINATVFNKSTKTSNETSSKTKQNLKEDLPKHTLSSVTYNDSGWYFCNVTIEIPYLKHYESKGAEVIVGTGKTVTEHTTYQTQVHVSPTNFFEEWWLWILVGGSVLVLIVLIIICVLMRRRQHIRELQTPIYGNMRPSPRPGAPADKLKTVSSCQNLRTPNPGRKYEESKMRYK</sequence>
<keyword evidence="7" id="KW-1185">Reference proteome</keyword>
<dbReference type="InterPro" id="IPR013106">
    <property type="entry name" value="Ig_V-set"/>
</dbReference>
<evidence type="ECO:0000256" key="4">
    <source>
        <dbReference type="SAM" id="SignalP"/>
    </source>
</evidence>
<dbReference type="InterPro" id="IPR003599">
    <property type="entry name" value="Ig_sub"/>
</dbReference>
<feature type="transmembrane region" description="Helical" evidence="3">
    <location>
        <begin position="164"/>
        <end position="187"/>
    </location>
</feature>
<dbReference type="GO" id="GO:0050853">
    <property type="term" value="P:B cell receptor signaling pathway"/>
    <property type="evidence" value="ECO:0007669"/>
    <property type="project" value="TreeGrafter"/>
</dbReference>
<evidence type="ECO:0000313" key="7">
    <source>
        <dbReference type="Proteomes" id="UP001314229"/>
    </source>
</evidence>
<dbReference type="GO" id="GO:0019815">
    <property type="term" value="C:B cell receptor complex"/>
    <property type="evidence" value="ECO:0007669"/>
    <property type="project" value="TreeGrafter"/>
</dbReference>
<feature type="signal peptide" evidence="4">
    <location>
        <begin position="1"/>
        <end position="22"/>
    </location>
</feature>
<evidence type="ECO:0000256" key="2">
    <source>
        <dbReference type="SAM" id="MobiDB-lite"/>
    </source>
</evidence>
<feature type="domain" description="Ig-like" evidence="5">
    <location>
        <begin position="22"/>
        <end position="119"/>
    </location>
</feature>
<dbReference type="SMART" id="SM00409">
    <property type="entry name" value="IG"/>
    <property type="match status" value="1"/>
</dbReference>
<feature type="chain" id="PRO_5043841665" evidence="4">
    <location>
        <begin position="23"/>
        <end position="243"/>
    </location>
</feature>
<evidence type="ECO:0000313" key="6">
    <source>
        <dbReference type="EMBL" id="CAK6955194.1"/>
    </source>
</evidence>
<keyword evidence="3" id="KW-0812">Transmembrane</keyword>
<dbReference type="Pfam" id="PF07686">
    <property type="entry name" value="V-set"/>
    <property type="match status" value="1"/>
</dbReference>
<evidence type="ECO:0000256" key="3">
    <source>
        <dbReference type="SAM" id="Phobius"/>
    </source>
</evidence>
<protein>
    <submittedName>
        <fullName evidence="6">Uncharacterized protein LOC121900196</fullName>
    </submittedName>
</protein>
<dbReference type="InterPro" id="IPR036179">
    <property type="entry name" value="Ig-like_dom_sf"/>
</dbReference>
<dbReference type="GO" id="GO:0030183">
    <property type="term" value="P:B cell differentiation"/>
    <property type="evidence" value="ECO:0007669"/>
    <property type="project" value="TreeGrafter"/>
</dbReference>
<keyword evidence="3" id="KW-1133">Transmembrane helix</keyword>
<name>A0AAV1N6S4_SCOSC</name>
<dbReference type="InterPro" id="IPR007110">
    <property type="entry name" value="Ig-like_dom"/>
</dbReference>
<evidence type="ECO:0000256" key="1">
    <source>
        <dbReference type="ARBA" id="ARBA00023319"/>
    </source>
</evidence>
<dbReference type="Proteomes" id="UP001314229">
    <property type="component" value="Unassembled WGS sequence"/>
</dbReference>
<organism evidence="6 7">
    <name type="scientific">Scomber scombrus</name>
    <name type="common">Atlantic mackerel</name>
    <name type="synonym">Scomber vernalis</name>
    <dbReference type="NCBI Taxonomy" id="13677"/>
    <lineage>
        <taxon>Eukaryota</taxon>
        <taxon>Metazoa</taxon>
        <taxon>Chordata</taxon>
        <taxon>Craniata</taxon>
        <taxon>Vertebrata</taxon>
        <taxon>Euteleostomi</taxon>
        <taxon>Actinopterygii</taxon>
        <taxon>Neopterygii</taxon>
        <taxon>Teleostei</taxon>
        <taxon>Neoteleostei</taxon>
        <taxon>Acanthomorphata</taxon>
        <taxon>Pelagiaria</taxon>
        <taxon>Scombriformes</taxon>
        <taxon>Scombridae</taxon>
        <taxon>Scomber</taxon>
    </lineage>
</organism>
<keyword evidence="4" id="KW-0732">Signal</keyword>
<accession>A0AAV1N6S4</accession>
<dbReference type="EMBL" id="CAWUFR010000021">
    <property type="protein sequence ID" value="CAK6955194.1"/>
    <property type="molecule type" value="Genomic_DNA"/>
</dbReference>